<dbReference type="OrthoDB" id="6436874at2759"/>
<dbReference type="EMBL" id="BGPR01021169">
    <property type="protein sequence ID" value="GBN86200.1"/>
    <property type="molecule type" value="Genomic_DNA"/>
</dbReference>
<sequence>MIKNQSVDSKLDAGGAISWLSERQAIVATSTTEAEIVSENEAAKELIWLKRLIRGVSFLKELPTIYVDNNAAIRLAQNPEFHRRTNHINLKHFSVR</sequence>
<evidence type="ECO:0000313" key="2">
    <source>
        <dbReference type="EMBL" id="GBN86203.1"/>
    </source>
</evidence>
<dbReference type="PANTHER" id="PTHR11439:SF467">
    <property type="entry name" value="INTEGRASE CATALYTIC DOMAIN-CONTAINING PROTEIN"/>
    <property type="match status" value="1"/>
</dbReference>
<dbReference type="PANTHER" id="PTHR11439">
    <property type="entry name" value="GAG-POL-RELATED RETROTRANSPOSON"/>
    <property type="match status" value="1"/>
</dbReference>
<evidence type="ECO:0000313" key="3">
    <source>
        <dbReference type="Proteomes" id="UP000499080"/>
    </source>
</evidence>
<comment type="caution">
    <text evidence="2">The sequence shown here is derived from an EMBL/GenBank/DDBJ whole genome shotgun (WGS) entry which is preliminary data.</text>
</comment>
<gene>
    <name evidence="2" type="ORF">AVEN_269351_1</name>
    <name evidence="1" type="ORF">AVEN_85804_1</name>
</gene>
<dbReference type="CDD" id="cd09272">
    <property type="entry name" value="RNase_HI_RT_Ty1"/>
    <property type="match status" value="1"/>
</dbReference>
<dbReference type="EMBL" id="BGPR01021170">
    <property type="protein sequence ID" value="GBN86203.1"/>
    <property type="molecule type" value="Genomic_DNA"/>
</dbReference>
<dbReference type="AlphaFoldDB" id="A0A4Y2SEH6"/>
<accession>A0A4Y2SEH6</accession>
<name>A0A4Y2SEH6_ARAVE</name>
<keyword evidence="3" id="KW-1185">Reference proteome</keyword>
<protein>
    <recommendedName>
        <fullName evidence="4">Retrovirus-related Pol polyprotein from transposon TNT 1-94</fullName>
    </recommendedName>
</protein>
<dbReference type="Proteomes" id="UP000499080">
    <property type="component" value="Unassembled WGS sequence"/>
</dbReference>
<evidence type="ECO:0000313" key="1">
    <source>
        <dbReference type="EMBL" id="GBN86200.1"/>
    </source>
</evidence>
<reference evidence="2 3" key="1">
    <citation type="journal article" date="2019" name="Sci. Rep.">
        <title>Orb-weaving spider Araneus ventricosus genome elucidates the spidroin gene catalogue.</title>
        <authorList>
            <person name="Kono N."/>
            <person name="Nakamura H."/>
            <person name="Ohtoshi R."/>
            <person name="Moran D.A.P."/>
            <person name="Shinohara A."/>
            <person name="Yoshida Y."/>
            <person name="Fujiwara M."/>
            <person name="Mori M."/>
            <person name="Tomita M."/>
            <person name="Arakawa K."/>
        </authorList>
    </citation>
    <scope>NUCLEOTIDE SEQUENCE [LARGE SCALE GENOMIC DNA]</scope>
</reference>
<organism evidence="2 3">
    <name type="scientific">Araneus ventricosus</name>
    <name type="common">Orbweaver spider</name>
    <name type="synonym">Epeira ventricosa</name>
    <dbReference type="NCBI Taxonomy" id="182803"/>
    <lineage>
        <taxon>Eukaryota</taxon>
        <taxon>Metazoa</taxon>
        <taxon>Ecdysozoa</taxon>
        <taxon>Arthropoda</taxon>
        <taxon>Chelicerata</taxon>
        <taxon>Arachnida</taxon>
        <taxon>Araneae</taxon>
        <taxon>Araneomorphae</taxon>
        <taxon>Entelegynae</taxon>
        <taxon>Araneoidea</taxon>
        <taxon>Araneidae</taxon>
        <taxon>Araneus</taxon>
    </lineage>
</organism>
<evidence type="ECO:0008006" key="4">
    <source>
        <dbReference type="Google" id="ProtNLM"/>
    </source>
</evidence>
<proteinExistence type="predicted"/>